<feature type="transmembrane region" description="Helical" evidence="2">
    <location>
        <begin position="83"/>
        <end position="102"/>
    </location>
</feature>
<evidence type="ECO:0000313" key="4">
    <source>
        <dbReference type="EMBL" id="KJL38677.1"/>
    </source>
</evidence>
<gene>
    <name evidence="4" type="ORF">RS81_02472</name>
</gene>
<dbReference type="OrthoDB" id="9780932at2"/>
<accession>A0A0M2H4L2</accession>
<keyword evidence="5" id="KW-1185">Reference proteome</keyword>
<evidence type="ECO:0000313" key="5">
    <source>
        <dbReference type="Proteomes" id="UP000033956"/>
    </source>
</evidence>
<sequence length="322" mass="33297">MPQQPAETPAHHDARRDALSWIGLAVAVAALVVVVWVCVTEWGGVVHGHPAYAIALAATALGAVGFGAIALLRRVRRGVWRVIGRVALIVLAAVWVGAIAWMRPHTAVEPALSAMESDSAVTVTETATRIVLEPTGAGDDTAVFFQPGALVDPRAYAAVLRPVAEAGHTVVITKQPFGIAFFSLGDFSAVLAEHPDERAWVVGGHSLGGTVAAIQASGDEASAAAGLLFYASYPADDIRDSLTAAVLSISGSQDGLATPEKIDASRGNLPQDAAFLQIEGASHAQFGDYGPQSGDGEPEISHDDARAQISAASVEFVDAVSE</sequence>
<dbReference type="Pfam" id="PF12695">
    <property type="entry name" value="Abhydrolase_5"/>
    <property type="match status" value="1"/>
</dbReference>
<dbReference type="GO" id="GO:0016787">
    <property type="term" value="F:hydrolase activity"/>
    <property type="evidence" value="ECO:0007669"/>
    <property type="project" value="UniProtKB-KW"/>
</dbReference>
<dbReference type="InterPro" id="IPR029059">
    <property type="entry name" value="AB_hydrolase_5"/>
</dbReference>
<feature type="domain" description="Alpha/beta hydrolase fold-5" evidence="3">
    <location>
        <begin position="143"/>
        <end position="304"/>
    </location>
</feature>
<organism evidence="4 5">
    <name type="scientific">Microbacterium terrae</name>
    <dbReference type="NCBI Taxonomy" id="69369"/>
    <lineage>
        <taxon>Bacteria</taxon>
        <taxon>Bacillati</taxon>
        <taxon>Actinomycetota</taxon>
        <taxon>Actinomycetes</taxon>
        <taxon>Micrococcales</taxon>
        <taxon>Microbacteriaceae</taxon>
        <taxon>Microbacterium</taxon>
    </lineage>
</organism>
<dbReference type="PATRIC" id="fig|92835.4.peg.2505"/>
<keyword evidence="2" id="KW-0812">Transmembrane</keyword>
<feature type="transmembrane region" description="Helical" evidence="2">
    <location>
        <begin position="51"/>
        <end position="71"/>
    </location>
</feature>
<name>A0A0M2H4L2_9MICO</name>
<comment type="caution">
    <text evidence="4">The sequence shown here is derived from an EMBL/GenBank/DDBJ whole genome shotgun (WGS) entry which is preliminary data.</text>
</comment>
<keyword evidence="2" id="KW-0472">Membrane</keyword>
<feature type="region of interest" description="Disordered" evidence="1">
    <location>
        <begin position="286"/>
        <end position="305"/>
    </location>
</feature>
<proteinExistence type="predicted"/>
<keyword evidence="4" id="KW-0378">Hydrolase</keyword>
<reference evidence="4 5" key="1">
    <citation type="submission" date="2015-02" db="EMBL/GenBank/DDBJ databases">
        <title>Draft genome sequences of ten Microbacterium spp. with emphasis on heavy metal contaminated environments.</title>
        <authorList>
            <person name="Corretto E."/>
        </authorList>
    </citation>
    <scope>NUCLEOTIDE SEQUENCE [LARGE SCALE GENOMIC DNA]</scope>
    <source>
        <strain evidence="4 5">DSM 12510</strain>
    </source>
</reference>
<keyword evidence="2" id="KW-1133">Transmembrane helix</keyword>
<dbReference type="InterPro" id="IPR029058">
    <property type="entry name" value="AB_hydrolase_fold"/>
</dbReference>
<dbReference type="SUPFAM" id="SSF53474">
    <property type="entry name" value="alpha/beta-Hydrolases"/>
    <property type="match status" value="1"/>
</dbReference>
<dbReference type="AlphaFoldDB" id="A0A0M2H4L2"/>
<feature type="transmembrane region" description="Helical" evidence="2">
    <location>
        <begin position="21"/>
        <end position="45"/>
    </location>
</feature>
<dbReference type="EMBL" id="JYIZ01000054">
    <property type="protein sequence ID" value="KJL38677.1"/>
    <property type="molecule type" value="Genomic_DNA"/>
</dbReference>
<evidence type="ECO:0000256" key="2">
    <source>
        <dbReference type="SAM" id="Phobius"/>
    </source>
</evidence>
<dbReference type="STRING" id="92835.RS81_02472"/>
<evidence type="ECO:0000256" key="1">
    <source>
        <dbReference type="SAM" id="MobiDB-lite"/>
    </source>
</evidence>
<dbReference type="RefSeq" id="WP_052682558.1">
    <property type="nucleotide sequence ID" value="NZ_BAAAUP010000002.1"/>
</dbReference>
<protein>
    <submittedName>
        <fullName evidence="4">Alpha/beta hydrolase family protein</fullName>
    </submittedName>
</protein>
<dbReference type="Proteomes" id="UP000033956">
    <property type="component" value="Unassembled WGS sequence"/>
</dbReference>
<dbReference type="Gene3D" id="3.40.50.1820">
    <property type="entry name" value="alpha/beta hydrolase"/>
    <property type="match status" value="1"/>
</dbReference>
<evidence type="ECO:0000259" key="3">
    <source>
        <dbReference type="Pfam" id="PF12695"/>
    </source>
</evidence>